<dbReference type="OrthoDB" id="4794509at2"/>
<dbReference type="Proteomes" id="UP000032604">
    <property type="component" value="Chromosome"/>
</dbReference>
<dbReference type="EMBL" id="CP011043">
    <property type="protein sequence ID" value="AJW78783.1"/>
    <property type="molecule type" value="Genomic_DNA"/>
</dbReference>
<feature type="region of interest" description="Disordered" evidence="1">
    <location>
        <begin position="1"/>
        <end position="39"/>
    </location>
</feature>
<keyword evidence="2" id="KW-0472">Membrane</keyword>
<dbReference type="KEGG" id="cmh:VO01_06245"/>
<feature type="transmembrane region" description="Helical" evidence="2">
    <location>
        <begin position="135"/>
        <end position="159"/>
    </location>
</feature>
<feature type="transmembrane region" description="Helical" evidence="2">
    <location>
        <begin position="90"/>
        <end position="114"/>
    </location>
</feature>
<evidence type="ECO:0000313" key="4">
    <source>
        <dbReference type="Proteomes" id="UP000032604"/>
    </source>
</evidence>
<dbReference type="RefSeq" id="WP_045527644.1">
    <property type="nucleotide sequence ID" value="NZ_CP011043.1"/>
</dbReference>
<feature type="compositionally biased region" description="Pro residues" evidence="1">
    <location>
        <begin position="23"/>
        <end position="37"/>
    </location>
</feature>
<name>A0A0D5CGJ9_9MICO</name>
<dbReference type="PATRIC" id="fig|33014.5.peg.1302"/>
<protein>
    <submittedName>
        <fullName evidence="3">Membrane protein</fullName>
    </submittedName>
</protein>
<keyword evidence="2" id="KW-1133">Transmembrane helix</keyword>
<dbReference type="AlphaFoldDB" id="A0A0D5CGJ9"/>
<gene>
    <name evidence="3" type="ORF">VO01_06245</name>
</gene>
<accession>A0A0D5CGJ9</accession>
<dbReference type="HOGENOM" id="CLU_1666303_0_0_11"/>
<evidence type="ECO:0000256" key="1">
    <source>
        <dbReference type="SAM" id="MobiDB-lite"/>
    </source>
</evidence>
<organism evidence="3 4">
    <name type="scientific">Clavibacter michiganensis subsp. insidiosus</name>
    <dbReference type="NCBI Taxonomy" id="33014"/>
    <lineage>
        <taxon>Bacteria</taxon>
        <taxon>Bacillati</taxon>
        <taxon>Actinomycetota</taxon>
        <taxon>Actinomycetes</taxon>
        <taxon>Micrococcales</taxon>
        <taxon>Microbacteriaceae</taxon>
        <taxon>Clavibacter</taxon>
    </lineage>
</organism>
<sequence length="163" mass="16077">MTDPAAPAPDDHVPAGEEAAAPVAPPAAPAPAPPVAPASPVTPFGPPSASVAAPYGLAPAPVPPSPAAVAWGQPVYAAAPPKGLSLTSMILGLVSVLFFWTFLCPLIGLVFGIIGIRKEPAGRGFAITGLILNGLLLLIPVAFVLSIVVAGGTLFGIAATTPR</sequence>
<evidence type="ECO:0000256" key="2">
    <source>
        <dbReference type="SAM" id="Phobius"/>
    </source>
</evidence>
<reference evidence="3 4" key="1">
    <citation type="journal article" date="2015" name="Genome Announc.">
        <title>Complete Genome Sequence of Clavibacter michiganensis subsp. insidiosus R1-1 Using PacBio Single-Molecule Real-Time Technology.</title>
        <authorList>
            <person name="Lu Y."/>
            <person name="Samac D.A."/>
            <person name="Glazebrook J."/>
            <person name="Ishimaru C.A."/>
        </authorList>
    </citation>
    <scope>NUCLEOTIDE SEQUENCE [LARGE SCALE GENOMIC DNA]</scope>
    <source>
        <strain evidence="3 4">R1-1</strain>
    </source>
</reference>
<proteinExistence type="predicted"/>
<evidence type="ECO:0000313" key="3">
    <source>
        <dbReference type="EMBL" id="AJW78783.1"/>
    </source>
</evidence>
<keyword evidence="2" id="KW-0812">Transmembrane</keyword>